<evidence type="ECO:0000256" key="1">
    <source>
        <dbReference type="ARBA" id="ARBA00004141"/>
    </source>
</evidence>
<sequence>MPLIKRIPTSVLWGYFAYMAIDSLLGIQFWERMVFLFVAPSRRYMVLEQFHASYVETVPFRHIAAFTLFEFLFLIVCFGVTWIPVVGVLFPLPFFLLIAIQQHLFPKIIQSQYLRELDVAEYEENEGTSQCSLGLSLREVEVHFHVSEQVDMEMCDAEILDELPTNRGELKVRSWIMLND</sequence>
<comment type="similarity">
    <text evidence="2">Belongs to the anion exchanger (TC 2.A.31.3) family.</text>
</comment>
<evidence type="ECO:0000256" key="2">
    <source>
        <dbReference type="ARBA" id="ARBA00006262"/>
    </source>
</evidence>
<evidence type="ECO:0000313" key="8">
    <source>
        <dbReference type="EMBL" id="KAG6422223.1"/>
    </source>
</evidence>
<keyword evidence="5 6" id="KW-0472">Membrane</keyword>
<proteinExistence type="inferred from homology"/>
<protein>
    <recommendedName>
        <fullName evidence="7">Bicarbonate transporter-like transmembrane domain-containing protein</fullName>
    </recommendedName>
</protein>
<dbReference type="Proteomes" id="UP000298416">
    <property type="component" value="Unassembled WGS sequence"/>
</dbReference>
<name>A0A8X8Y2C7_SALSN</name>
<keyword evidence="9" id="KW-1185">Reference proteome</keyword>
<dbReference type="Pfam" id="PF00955">
    <property type="entry name" value="HCO3_cotransp"/>
    <property type="match status" value="1"/>
</dbReference>
<keyword evidence="4 6" id="KW-1133">Transmembrane helix</keyword>
<evidence type="ECO:0000256" key="6">
    <source>
        <dbReference type="SAM" id="Phobius"/>
    </source>
</evidence>
<dbReference type="PANTHER" id="PTHR11453:SF125">
    <property type="entry name" value="TRANSPORTER, PUTATIVE-RELATED"/>
    <property type="match status" value="1"/>
</dbReference>
<comment type="subcellular location">
    <subcellularLocation>
        <location evidence="1">Membrane</location>
        <topology evidence="1">Multi-pass membrane protein</topology>
    </subcellularLocation>
</comment>
<feature type="transmembrane region" description="Helical" evidence="6">
    <location>
        <begin position="71"/>
        <end position="100"/>
    </location>
</feature>
<reference evidence="8" key="2">
    <citation type="submission" date="2020-08" db="EMBL/GenBank/DDBJ databases">
        <title>Plant Genome Project.</title>
        <authorList>
            <person name="Zhang R.-G."/>
        </authorList>
    </citation>
    <scope>NUCLEOTIDE SEQUENCE</scope>
    <source>
        <strain evidence="8">Huo1</strain>
        <tissue evidence="8">Leaf</tissue>
    </source>
</reference>
<dbReference type="InterPro" id="IPR003020">
    <property type="entry name" value="HCO3_transpt_euk"/>
</dbReference>
<dbReference type="GO" id="GO:0005886">
    <property type="term" value="C:plasma membrane"/>
    <property type="evidence" value="ECO:0007669"/>
    <property type="project" value="TreeGrafter"/>
</dbReference>
<dbReference type="GO" id="GO:0005452">
    <property type="term" value="F:solute:inorganic anion antiporter activity"/>
    <property type="evidence" value="ECO:0007669"/>
    <property type="project" value="InterPro"/>
</dbReference>
<feature type="transmembrane region" description="Helical" evidence="6">
    <location>
        <begin position="12"/>
        <end position="30"/>
    </location>
</feature>
<reference evidence="8" key="1">
    <citation type="submission" date="2018-01" db="EMBL/GenBank/DDBJ databases">
        <authorList>
            <person name="Mao J.F."/>
        </authorList>
    </citation>
    <scope>NUCLEOTIDE SEQUENCE</scope>
    <source>
        <strain evidence="8">Huo1</strain>
        <tissue evidence="8">Leaf</tissue>
    </source>
</reference>
<organism evidence="8">
    <name type="scientific">Salvia splendens</name>
    <name type="common">Scarlet sage</name>
    <dbReference type="NCBI Taxonomy" id="180675"/>
    <lineage>
        <taxon>Eukaryota</taxon>
        <taxon>Viridiplantae</taxon>
        <taxon>Streptophyta</taxon>
        <taxon>Embryophyta</taxon>
        <taxon>Tracheophyta</taxon>
        <taxon>Spermatophyta</taxon>
        <taxon>Magnoliopsida</taxon>
        <taxon>eudicotyledons</taxon>
        <taxon>Gunneridae</taxon>
        <taxon>Pentapetalae</taxon>
        <taxon>asterids</taxon>
        <taxon>lamiids</taxon>
        <taxon>Lamiales</taxon>
        <taxon>Lamiaceae</taxon>
        <taxon>Nepetoideae</taxon>
        <taxon>Mentheae</taxon>
        <taxon>Salviinae</taxon>
        <taxon>Salvia</taxon>
        <taxon>Salvia subgen. Calosphace</taxon>
        <taxon>core Calosphace</taxon>
    </lineage>
</organism>
<evidence type="ECO:0000259" key="7">
    <source>
        <dbReference type="Pfam" id="PF00955"/>
    </source>
</evidence>
<dbReference type="EMBL" id="PNBA02000006">
    <property type="protein sequence ID" value="KAG6422223.1"/>
    <property type="molecule type" value="Genomic_DNA"/>
</dbReference>
<evidence type="ECO:0000256" key="4">
    <source>
        <dbReference type="ARBA" id="ARBA00022989"/>
    </source>
</evidence>
<gene>
    <name evidence="8" type="ORF">SASPL_118788</name>
</gene>
<dbReference type="InterPro" id="IPR011531">
    <property type="entry name" value="HCO3_transpt-like_TM_dom"/>
</dbReference>
<evidence type="ECO:0000313" key="9">
    <source>
        <dbReference type="Proteomes" id="UP000298416"/>
    </source>
</evidence>
<accession>A0A8X8Y2C7</accession>
<keyword evidence="3 6" id="KW-0812">Transmembrane</keyword>
<evidence type="ECO:0000256" key="5">
    <source>
        <dbReference type="ARBA" id="ARBA00023136"/>
    </source>
</evidence>
<dbReference type="AlphaFoldDB" id="A0A8X8Y2C7"/>
<dbReference type="PANTHER" id="PTHR11453">
    <property type="entry name" value="ANION EXCHANGE PROTEIN"/>
    <property type="match status" value="1"/>
</dbReference>
<dbReference type="GO" id="GO:0050801">
    <property type="term" value="P:monoatomic ion homeostasis"/>
    <property type="evidence" value="ECO:0007669"/>
    <property type="project" value="TreeGrafter"/>
</dbReference>
<dbReference type="GO" id="GO:0006820">
    <property type="term" value="P:monoatomic anion transport"/>
    <property type="evidence" value="ECO:0007669"/>
    <property type="project" value="InterPro"/>
</dbReference>
<evidence type="ECO:0000256" key="3">
    <source>
        <dbReference type="ARBA" id="ARBA00022692"/>
    </source>
</evidence>
<feature type="domain" description="Bicarbonate transporter-like transmembrane" evidence="7">
    <location>
        <begin position="2"/>
        <end position="119"/>
    </location>
</feature>
<comment type="caution">
    <text evidence="8">The sequence shown here is derived from an EMBL/GenBank/DDBJ whole genome shotgun (WGS) entry which is preliminary data.</text>
</comment>